<evidence type="ECO:0000256" key="3">
    <source>
        <dbReference type="ARBA" id="ARBA00022614"/>
    </source>
</evidence>
<gene>
    <name evidence="8" type="ORF">FCM35_KLT10645</name>
</gene>
<evidence type="ECO:0000313" key="9">
    <source>
        <dbReference type="Proteomes" id="UP000623129"/>
    </source>
</evidence>
<dbReference type="Proteomes" id="UP000623129">
    <property type="component" value="Unassembled WGS sequence"/>
</dbReference>
<evidence type="ECO:0000256" key="7">
    <source>
        <dbReference type="SAM" id="SignalP"/>
    </source>
</evidence>
<dbReference type="InterPro" id="IPR003591">
    <property type="entry name" value="Leu-rich_rpt_typical-subtyp"/>
</dbReference>
<dbReference type="Pfam" id="PF13855">
    <property type="entry name" value="LRR_8"/>
    <property type="match status" value="2"/>
</dbReference>
<sequence>MPLPCIQLLLLFLIINKLPSLLHAEFTVILPDTSSASILDPPAQPGDVLTWAHTDPSEQLAVQAIMAAIGNDWAASVPDVCQGRWHGIECVPGVDGDVYHVVSLSFGALSDDTAFPACSTGATLSPAILSLPHLRSLFFYRCFTSNPQPIPSFLGQMGPTIRSLVLRENGHVGPIPTELGNLTALRVLDLHGNQLVSTIPKSFQRLENLQLFDLSHNSLSGAIPELKLPKLRILDLGYNALHGQIPEGFSQCGTLLKMDLSRNRLTKQIPDSIGKLANLILLDLSHNSLMGPLPVTLRKMHALKALILNSNSMPEWTVPNEIFTGLKNLIMLVLSDMGLVGPVPDSIGYLPSLRVLRLDRNKLNGSIPESFKNLKNISELSISNNKLTGPVPFGKEMVWRLGKKLRVHNNLGLCCEDRNLEWYEGIGSMYGIGKCKGSSN</sequence>
<feature type="signal peptide" evidence="7">
    <location>
        <begin position="1"/>
        <end position="24"/>
    </location>
</feature>
<dbReference type="GO" id="GO:0005886">
    <property type="term" value="C:plasma membrane"/>
    <property type="evidence" value="ECO:0007669"/>
    <property type="project" value="UniProtKB-SubCell"/>
</dbReference>
<dbReference type="PANTHER" id="PTHR48004:SF42">
    <property type="entry name" value="PROTEIN TOO MANY MOUTHS-RELATED"/>
    <property type="match status" value="1"/>
</dbReference>
<keyword evidence="3" id="KW-0433">Leucine-rich repeat</keyword>
<keyword evidence="9" id="KW-1185">Reference proteome</keyword>
<dbReference type="GO" id="GO:0051707">
    <property type="term" value="P:response to other organism"/>
    <property type="evidence" value="ECO:0007669"/>
    <property type="project" value="UniProtKB-ARBA"/>
</dbReference>
<dbReference type="FunFam" id="3.80.10.10:FF:000383">
    <property type="entry name" value="Leucine-rich repeat receptor protein kinase EMS1"/>
    <property type="match status" value="1"/>
</dbReference>
<evidence type="ECO:0000313" key="8">
    <source>
        <dbReference type="EMBL" id="KAF3324488.1"/>
    </source>
</evidence>
<keyword evidence="5" id="KW-0677">Repeat</keyword>
<accession>A0A833QS58</accession>
<comment type="caution">
    <text evidence="8">The sequence shown here is derived from an EMBL/GenBank/DDBJ whole genome shotgun (WGS) entry which is preliminary data.</text>
</comment>
<dbReference type="PANTHER" id="PTHR48004">
    <property type="entry name" value="OS01G0149700 PROTEIN"/>
    <property type="match status" value="1"/>
</dbReference>
<feature type="chain" id="PRO_5033003612" evidence="7">
    <location>
        <begin position="25"/>
        <end position="440"/>
    </location>
</feature>
<reference evidence="8" key="1">
    <citation type="submission" date="2020-01" db="EMBL/GenBank/DDBJ databases">
        <title>Genome sequence of Kobresia littledalei, the first chromosome-level genome in the family Cyperaceae.</title>
        <authorList>
            <person name="Qu G."/>
        </authorList>
    </citation>
    <scope>NUCLEOTIDE SEQUENCE</scope>
    <source>
        <strain evidence="8">C.B.Clarke</strain>
        <tissue evidence="8">Leaf</tissue>
    </source>
</reference>
<protein>
    <submittedName>
        <fullName evidence="8">Protein TOO MANY MOUTHS</fullName>
    </submittedName>
</protein>
<dbReference type="InterPro" id="IPR052941">
    <property type="entry name" value="StomDev_PlantInt_Reg"/>
</dbReference>
<name>A0A833QS58_9POAL</name>
<dbReference type="InterPro" id="IPR001611">
    <property type="entry name" value="Leu-rich_rpt"/>
</dbReference>
<dbReference type="InterPro" id="IPR032675">
    <property type="entry name" value="LRR_dom_sf"/>
</dbReference>
<dbReference type="SUPFAM" id="SSF52058">
    <property type="entry name" value="L domain-like"/>
    <property type="match status" value="1"/>
</dbReference>
<dbReference type="FunFam" id="3.80.10.10:FF:000269">
    <property type="entry name" value="Piriformospora indica-insensitive protein 2"/>
    <property type="match status" value="1"/>
</dbReference>
<proteinExistence type="predicted"/>
<organism evidence="8 9">
    <name type="scientific">Carex littledalei</name>
    <dbReference type="NCBI Taxonomy" id="544730"/>
    <lineage>
        <taxon>Eukaryota</taxon>
        <taxon>Viridiplantae</taxon>
        <taxon>Streptophyta</taxon>
        <taxon>Embryophyta</taxon>
        <taxon>Tracheophyta</taxon>
        <taxon>Spermatophyta</taxon>
        <taxon>Magnoliopsida</taxon>
        <taxon>Liliopsida</taxon>
        <taxon>Poales</taxon>
        <taxon>Cyperaceae</taxon>
        <taxon>Cyperoideae</taxon>
        <taxon>Cariceae</taxon>
        <taxon>Carex</taxon>
        <taxon>Carex subgen. Euthyceras</taxon>
    </lineage>
</organism>
<dbReference type="AlphaFoldDB" id="A0A833QS58"/>
<dbReference type="PRINTS" id="PR00019">
    <property type="entry name" value="LEURICHRPT"/>
</dbReference>
<evidence type="ECO:0000256" key="2">
    <source>
        <dbReference type="ARBA" id="ARBA00022475"/>
    </source>
</evidence>
<dbReference type="Gene3D" id="3.80.10.10">
    <property type="entry name" value="Ribonuclease Inhibitor"/>
    <property type="match status" value="3"/>
</dbReference>
<comment type="subcellular location">
    <subcellularLocation>
        <location evidence="1">Cell membrane</location>
    </subcellularLocation>
</comment>
<dbReference type="SMART" id="SM00369">
    <property type="entry name" value="LRR_TYP"/>
    <property type="match status" value="5"/>
</dbReference>
<evidence type="ECO:0000256" key="5">
    <source>
        <dbReference type="ARBA" id="ARBA00022737"/>
    </source>
</evidence>
<keyword evidence="4 7" id="KW-0732">Signal</keyword>
<dbReference type="OrthoDB" id="676979at2759"/>
<evidence type="ECO:0000256" key="1">
    <source>
        <dbReference type="ARBA" id="ARBA00004236"/>
    </source>
</evidence>
<evidence type="ECO:0000256" key="6">
    <source>
        <dbReference type="ARBA" id="ARBA00023136"/>
    </source>
</evidence>
<dbReference type="EMBL" id="SWLB01000021">
    <property type="protein sequence ID" value="KAF3324488.1"/>
    <property type="molecule type" value="Genomic_DNA"/>
</dbReference>
<evidence type="ECO:0000256" key="4">
    <source>
        <dbReference type="ARBA" id="ARBA00022729"/>
    </source>
</evidence>
<keyword evidence="6" id="KW-0472">Membrane</keyword>
<dbReference type="Pfam" id="PF00560">
    <property type="entry name" value="LRR_1"/>
    <property type="match status" value="2"/>
</dbReference>
<keyword evidence="2" id="KW-1003">Cell membrane</keyword>